<feature type="transmembrane region" description="Helical" evidence="6">
    <location>
        <begin position="42"/>
        <end position="62"/>
    </location>
</feature>
<evidence type="ECO:0000256" key="1">
    <source>
        <dbReference type="ARBA" id="ARBA00004651"/>
    </source>
</evidence>
<dbReference type="OrthoDB" id="9793824at2"/>
<dbReference type="PANTHER" id="PTHR36115">
    <property type="entry name" value="PROLINE-RICH ANTIGEN HOMOLOG-RELATED"/>
    <property type="match status" value="1"/>
</dbReference>
<dbReference type="InterPro" id="IPR010432">
    <property type="entry name" value="RDD"/>
</dbReference>
<keyword evidence="2" id="KW-1003">Cell membrane</keyword>
<dbReference type="InterPro" id="IPR051791">
    <property type="entry name" value="Pra-immunoreactive"/>
</dbReference>
<dbReference type="GO" id="GO:0005886">
    <property type="term" value="C:plasma membrane"/>
    <property type="evidence" value="ECO:0007669"/>
    <property type="project" value="UniProtKB-SubCell"/>
</dbReference>
<dbReference type="Proteomes" id="UP000279446">
    <property type="component" value="Unassembled WGS sequence"/>
</dbReference>
<name>A0A433Y728_9BACL</name>
<keyword evidence="4 6" id="KW-1133">Transmembrane helix</keyword>
<comment type="caution">
    <text evidence="8">The sequence shown here is derived from an EMBL/GenBank/DDBJ whole genome shotgun (WGS) entry which is preliminary data.</text>
</comment>
<keyword evidence="9" id="KW-1185">Reference proteome</keyword>
<reference evidence="8 9" key="1">
    <citation type="submission" date="2018-12" db="EMBL/GenBank/DDBJ databases">
        <authorList>
            <person name="Sun L."/>
            <person name="Chen Z."/>
        </authorList>
    </citation>
    <scope>NUCLEOTIDE SEQUENCE [LARGE SCALE GENOMIC DNA]</scope>
    <source>
        <strain evidence="8 9">DSM 15890</strain>
    </source>
</reference>
<evidence type="ECO:0000256" key="3">
    <source>
        <dbReference type="ARBA" id="ARBA00022692"/>
    </source>
</evidence>
<dbReference type="Pfam" id="PF06271">
    <property type="entry name" value="RDD"/>
    <property type="match status" value="1"/>
</dbReference>
<evidence type="ECO:0000256" key="5">
    <source>
        <dbReference type="ARBA" id="ARBA00023136"/>
    </source>
</evidence>
<feature type="domain" description="RDD" evidence="7">
    <location>
        <begin position="62"/>
        <end position="148"/>
    </location>
</feature>
<feature type="transmembrane region" description="Helical" evidence="6">
    <location>
        <begin position="116"/>
        <end position="135"/>
    </location>
</feature>
<dbReference type="PANTHER" id="PTHR36115:SF9">
    <property type="entry name" value="LMO1584 PROTEIN"/>
    <property type="match status" value="1"/>
</dbReference>
<comment type="subcellular location">
    <subcellularLocation>
        <location evidence="1">Cell membrane</location>
        <topology evidence="1">Multi-pass membrane protein</topology>
    </subcellularLocation>
</comment>
<keyword evidence="3 6" id="KW-0812">Transmembrane</keyword>
<evidence type="ECO:0000313" key="8">
    <source>
        <dbReference type="EMBL" id="RUT45169.1"/>
    </source>
</evidence>
<keyword evidence="5 6" id="KW-0472">Membrane</keyword>
<sequence length="160" mass="18516">MNRYETGKKASKMYNNMDSSNNNYDYQPGMIYRNPNPEFVGFWIRLLAVLIDCVILEILTWFSPFNWVAEWILGFIYFTLLPCTAWQGTVGKLILGVKIVDEEGEKISYLRSIGRYLAVYVSAIILCIGFIMIAFNEKKRGLHDLIAGTYVIKKESKLYE</sequence>
<evidence type="ECO:0000259" key="7">
    <source>
        <dbReference type="Pfam" id="PF06271"/>
    </source>
</evidence>
<gene>
    <name evidence="8" type="ORF">EJP82_15935</name>
</gene>
<proteinExistence type="predicted"/>
<protein>
    <submittedName>
        <fullName evidence="8">RDD family protein</fullName>
    </submittedName>
</protein>
<accession>A0A433Y728</accession>
<evidence type="ECO:0000256" key="2">
    <source>
        <dbReference type="ARBA" id="ARBA00022475"/>
    </source>
</evidence>
<dbReference type="EMBL" id="RZNY01000013">
    <property type="protein sequence ID" value="RUT45169.1"/>
    <property type="molecule type" value="Genomic_DNA"/>
</dbReference>
<feature type="transmembrane region" description="Helical" evidence="6">
    <location>
        <begin position="74"/>
        <end position="95"/>
    </location>
</feature>
<organism evidence="8 9">
    <name type="scientific">Paenibacillus anaericanus</name>
    <dbReference type="NCBI Taxonomy" id="170367"/>
    <lineage>
        <taxon>Bacteria</taxon>
        <taxon>Bacillati</taxon>
        <taxon>Bacillota</taxon>
        <taxon>Bacilli</taxon>
        <taxon>Bacillales</taxon>
        <taxon>Paenibacillaceae</taxon>
        <taxon>Paenibacillus</taxon>
    </lineage>
</organism>
<dbReference type="AlphaFoldDB" id="A0A433Y728"/>
<evidence type="ECO:0000256" key="6">
    <source>
        <dbReference type="SAM" id="Phobius"/>
    </source>
</evidence>
<evidence type="ECO:0000313" key="9">
    <source>
        <dbReference type="Proteomes" id="UP000279446"/>
    </source>
</evidence>
<evidence type="ECO:0000256" key="4">
    <source>
        <dbReference type="ARBA" id="ARBA00022989"/>
    </source>
</evidence>